<dbReference type="SUPFAM" id="SSF51905">
    <property type="entry name" value="FAD/NAD(P)-binding domain"/>
    <property type="match status" value="1"/>
</dbReference>
<evidence type="ECO:0000313" key="7">
    <source>
        <dbReference type="Proteomes" id="UP000184546"/>
    </source>
</evidence>
<dbReference type="GO" id="GO:0010181">
    <property type="term" value="F:FMN binding"/>
    <property type="evidence" value="ECO:0007669"/>
    <property type="project" value="InterPro"/>
</dbReference>
<reference evidence="7" key="1">
    <citation type="journal article" date="2017" name="Genome Biol.">
        <title>Comparative genomics reveals high biological diversity and specific adaptations in the industrially and medically important fungal genus Aspergillus.</title>
        <authorList>
            <person name="de Vries R.P."/>
            <person name="Riley R."/>
            <person name="Wiebenga A."/>
            <person name="Aguilar-Osorio G."/>
            <person name="Amillis S."/>
            <person name="Uchima C.A."/>
            <person name="Anderluh G."/>
            <person name="Asadollahi M."/>
            <person name="Askin M."/>
            <person name="Barry K."/>
            <person name="Battaglia E."/>
            <person name="Bayram O."/>
            <person name="Benocci T."/>
            <person name="Braus-Stromeyer S.A."/>
            <person name="Caldana C."/>
            <person name="Canovas D."/>
            <person name="Cerqueira G.C."/>
            <person name="Chen F."/>
            <person name="Chen W."/>
            <person name="Choi C."/>
            <person name="Clum A."/>
            <person name="Dos Santos R.A."/>
            <person name="Damasio A.R."/>
            <person name="Diallinas G."/>
            <person name="Emri T."/>
            <person name="Fekete E."/>
            <person name="Flipphi M."/>
            <person name="Freyberg S."/>
            <person name="Gallo A."/>
            <person name="Gournas C."/>
            <person name="Habgood R."/>
            <person name="Hainaut M."/>
            <person name="Harispe M.L."/>
            <person name="Henrissat B."/>
            <person name="Hilden K.S."/>
            <person name="Hope R."/>
            <person name="Hossain A."/>
            <person name="Karabika E."/>
            <person name="Karaffa L."/>
            <person name="Karanyi Z."/>
            <person name="Krasevec N."/>
            <person name="Kuo A."/>
            <person name="Kusch H."/>
            <person name="LaButti K."/>
            <person name="Lagendijk E.L."/>
            <person name="Lapidus A."/>
            <person name="Levasseur A."/>
            <person name="Lindquist E."/>
            <person name="Lipzen A."/>
            <person name="Logrieco A.F."/>
            <person name="MacCabe A."/>
            <person name="Maekelae M.R."/>
            <person name="Malavazi I."/>
            <person name="Melin P."/>
            <person name="Meyer V."/>
            <person name="Mielnichuk N."/>
            <person name="Miskei M."/>
            <person name="Molnar A.P."/>
            <person name="Mule G."/>
            <person name="Ngan C.Y."/>
            <person name="Orejas M."/>
            <person name="Orosz E."/>
            <person name="Ouedraogo J.P."/>
            <person name="Overkamp K.M."/>
            <person name="Park H.-S."/>
            <person name="Perrone G."/>
            <person name="Piumi F."/>
            <person name="Punt P.J."/>
            <person name="Ram A.F."/>
            <person name="Ramon A."/>
            <person name="Rauscher S."/>
            <person name="Record E."/>
            <person name="Riano-Pachon D.M."/>
            <person name="Robert V."/>
            <person name="Roehrig J."/>
            <person name="Ruller R."/>
            <person name="Salamov A."/>
            <person name="Salih N.S."/>
            <person name="Samson R.A."/>
            <person name="Sandor E."/>
            <person name="Sanguinetti M."/>
            <person name="Schuetze T."/>
            <person name="Sepcic K."/>
            <person name="Shelest E."/>
            <person name="Sherlock G."/>
            <person name="Sophianopoulou V."/>
            <person name="Squina F.M."/>
            <person name="Sun H."/>
            <person name="Susca A."/>
            <person name="Todd R.B."/>
            <person name="Tsang A."/>
            <person name="Unkles S.E."/>
            <person name="van de Wiele N."/>
            <person name="van Rossen-Uffink D."/>
            <person name="Oliveira J.V."/>
            <person name="Vesth T.C."/>
            <person name="Visser J."/>
            <person name="Yu J.-H."/>
            <person name="Zhou M."/>
            <person name="Andersen M.R."/>
            <person name="Archer D.B."/>
            <person name="Baker S.E."/>
            <person name="Benoit I."/>
            <person name="Brakhage A.A."/>
            <person name="Braus G.H."/>
            <person name="Fischer R."/>
            <person name="Frisvad J.C."/>
            <person name="Goldman G.H."/>
            <person name="Houbraken J."/>
            <person name="Oakley B."/>
            <person name="Pocsi I."/>
            <person name="Scazzocchio C."/>
            <person name="Seiboth B."/>
            <person name="vanKuyk P.A."/>
            <person name="Wortman J."/>
            <person name="Dyer P.S."/>
            <person name="Grigoriev I.V."/>
        </authorList>
    </citation>
    <scope>NUCLEOTIDE SEQUENCE [LARGE SCALE GENOMIC DNA]</scope>
    <source>
        <strain evidence="7">ATCC 16872 / CBS 172.66 / WB 5094</strain>
    </source>
</reference>
<dbReference type="SUPFAM" id="SSF56425">
    <property type="entry name" value="Succinate dehydrogenase/fumarate reductase flavoprotein, catalytic domain"/>
    <property type="match status" value="1"/>
</dbReference>
<dbReference type="GO" id="GO:0016156">
    <property type="term" value="F:fumarate reductase (NADH) activity"/>
    <property type="evidence" value="ECO:0007669"/>
    <property type="project" value="UniProtKB-EC"/>
</dbReference>
<keyword evidence="3 4" id="KW-0560">Oxidoreductase</keyword>
<evidence type="ECO:0000256" key="3">
    <source>
        <dbReference type="ARBA" id="ARBA00023002"/>
    </source>
</evidence>
<evidence type="ECO:0000256" key="2">
    <source>
        <dbReference type="ARBA" id="ARBA00022827"/>
    </source>
</evidence>
<dbReference type="VEuPathDB" id="FungiDB:ASPACDRAFT_62385"/>
<keyword evidence="1 4" id="KW-0285">Flavoprotein</keyword>
<evidence type="ECO:0000256" key="1">
    <source>
        <dbReference type="ARBA" id="ARBA00022630"/>
    </source>
</evidence>
<dbReference type="PANTHER" id="PTHR43400">
    <property type="entry name" value="FUMARATE REDUCTASE"/>
    <property type="match status" value="1"/>
</dbReference>
<dbReference type="RefSeq" id="XP_020054476.1">
    <property type="nucleotide sequence ID" value="XM_020203782.1"/>
</dbReference>
<dbReference type="InterPro" id="IPR036188">
    <property type="entry name" value="FAD/NAD-bd_sf"/>
</dbReference>
<feature type="domain" description="FAD-dependent oxidoreductase 2 FAD-binding" evidence="5">
    <location>
        <begin position="7"/>
        <end position="463"/>
    </location>
</feature>
<evidence type="ECO:0000313" key="6">
    <source>
        <dbReference type="EMBL" id="OJJ98136.1"/>
    </source>
</evidence>
<keyword evidence="2 4" id="KW-0274">FAD</keyword>
<evidence type="ECO:0000256" key="4">
    <source>
        <dbReference type="RuleBase" id="RU366062"/>
    </source>
</evidence>
<dbReference type="GeneID" id="30977596"/>
<accession>A0A1L9WPQ1</accession>
<dbReference type="OMA" id="LRQWDIQ"/>
<gene>
    <name evidence="6" type="ORF">ASPACDRAFT_62385</name>
</gene>
<evidence type="ECO:0000259" key="5">
    <source>
        <dbReference type="Pfam" id="PF00890"/>
    </source>
</evidence>
<dbReference type="Gene3D" id="3.50.50.60">
    <property type="entry name" value="FAD/NAD(P)-binding domain"/>
    <property type="match status" value="1"/>
</dbReference>
<keyword evidence="7" id="KW-1185">Reference proteome</keyword>
<dbReference type="EC" id="1.3.1.6" evidence="4"/>
<dbReference type="NCBIfam" id="TIGR01813">
    <property type="entry name" value="flavo_cyto_c"/>
    <property type="match status" value="1"/>
</dbReference>
<comment type="similarity">
    <text evidence="4">Belongs to the FAD-dependent oxidoreductase 2 family. FRD/SDH subfamily.</text>
</comment>
<comment type="catalytic activity">
    <reaction evidence="4">
        <text>succinate + NAD(+) = fumarate + NADH + H(+)</text>
        <dbReference type="Rhea" id="RHEA:18281"/>
        <dbReference type="ChEBI" id="CHEBI:15378"/>
        <dbReference type="ChEBI" id="CHEBI:29806"/>
        <dbReference type="ChEBI" id="CHEBI:30031"/>
        <dbReference type="ChEBI" id="CHEBI:57540"/>
        <dbReference type="ChEBI" id="CHEBI:57945"/>
        <dbReference type="EC" id="1.3.1.6"/>
    </reaction>
</comment>
<comment type="cofactor">
    <cofactor evidence="4">
        <name>FAD</name>
        <dbReference type="ChEBI" id="CHEBI:57692"/>
    </cofactor>
    <text evidence="4">Binds 1 FAD per monomer.</text>
</comment>
<dbReference type="AlphaFoldDB" id="A0A1L9WPQ1"/>
<dbReference type="InterPro" id="IPR010960">
    <property type="entry name" value="Flavocytochrome_c"/>
</dbReference>
<dbReference type="Pfam" id="PF00890">
    <property type="entry name" value="FAD_binding_2"/>
    <property type="match status" value="1"/>
</dbReference>
<dbReference type="Proteomes" id="UP000184546">
    <property type="component" value="Unassembled WGS sequence"/>
</dbReference>
<proteinExistence type="inferred from homology"/>
<comment type="function">
    <text evidence="4">Irreversibly catalyzes the reduction of fumarate to succinate.</text>
</comment>
<dbReference type="InterPro" id="IPR050315">
    <property type="entry name" value="FAD-oxidoreductase_2"/>
</dbReference>
<dbReference type="EMBL" id="KV878981">
    <property type="protein sequence ID" value="OJJ98136.1"/>
    <property type="molecule type" value="Genomic_DNA"/>
</dbReference>
<dbReference type="InterPro" id="IPR003953">
    <property type="entry name" value="FAD-dep_OxRdtase_2_FAD-bd"/>
</dbReference>
<name>A0A1L9WPQ1_ASPA1</name>
<organism evidence="6 7">
    <name type="scientific">Aspergillus aculeatus (strain ATCC 16872 / CBS 172.66 / WB 5094)</name>
    <dbReference type="NCBI Taxonomy" id="690307"/>
    <lineage>
        <taxon>Eukaryota</taxon>
        <taxon>Fungi</taxon>
        <taxon>Dikarya</taxon>
        <taxon>Ascomycota</taxon>
        <taxon>Pezizomycotina</taxon>
        <taxon>Eurotiomycetes</taxon>
        <taxon>Eurotiomycetidae</taxon>
        <taxon>Eurotiales</taxon>
        <taxon>Aspergillaceae</taxon>
        <taxon>Aspergillus</taxon>
        <taxon>Aspergillus subgen. Circumdati</taxon>
    </lineage>
</organism>
<dbReference type="OrthoDB" id="10252157at2759"/>
<dbReference type="PANTHER" id="PTHR43400:SF12">
    <property type="entry name" value="FUMARATE REDUCTASE"/>
    <property type="match status" value="1"/>
</dbReference>
<dbReference type="InterPro" id="IPR027477">
    <property type="entry name" value="Succ_DH/fumarate_Rdtase_cat_sf"/>
</dbReference>
<protein>
    <recommendedName>
        <fullName evidence="4">Fumarate reductase</fullName>
        <ecNumber evidence="4">1.3.1.6</ecNumber>
    </recommendedName>
</protein>
<dbReference type="Gene3D" id="3.90.700.10">
    <property type="entry name" value="Succinate dehydrogenase/fumarate reductase flavoprotein, catalytic domain"/>
    <property type="match status" value="1"/>
</dbReference>
<dbReference type="STRING" id="690307.A0A1L9WPQ1"/>
<sequence length="484" mass="51167">MSPEQAVVVIGSGLAGLCATTQLIAHRIPVIMLERAAKPGGNSIKASSGINGAPTRFQPALQHDTTDLFLADTLSSAGGRLTSSVAEERARREKLINTLVTSSAEAVHWLADEQGVDLSTVTQLGGHSRARTHRGGAGQKPPGFAIVSALLESLDREPLFQLRTNAKVTRVIQVQEGQHDEKEGMLGVEVDAGQEGGDNRTETLYGPLVFATGGFAGDTHGLLEKYRPDLAGIPSTNDAREGTQPLLEAVGAAVVDMDQVQVHPTGFVDAKDPAALVKFLAAEALRGEGGILLDGRGGRFVDELTTREKVTAAVMASASPLEDTSLRQWDVTLLMDEGAAAAAKTHLDFYLWKGLMRKTTVGELALPLVRNTLQGYADVVSGKKPDVFGRTSFGNWTLKDVGSDSVVYVGQVTPVVHFTMGGVVINEYSQVLDKDGAPIQGLWAAGEITGGLHGQNRLGGSSLLECVVFGRIAGENAAAFHREH</sequence>